<keyword evidence="2" id="KW-1185">Reference proteome</keyword>
<dbReference type="EMBL" id="AKHW03006692">
    <property type="protein sequence ID" value="KYO19170.1"/>
    <property type="molecule type" value="Genomic_DNA"/>
</dbReference>
<protein>
    <recommendedName>
        <fullName evidence="3">Reverse transcriptase domain-containing protein</fullName>
    </recommendedName>
</protein>
<comment type="caution">
    <text evidence="1">The sequence shown here is derived from an EMBL/GenBank/DDBJ whole genome shotgun (WGS) entry which is preliminary data.</text>
</comment>
<evidence type="ECO:0008006" key="3">
    <source>
        <dbReference type="Google" id="ProtNLM"/>
    </source>
</evidence>
<evidence type="ECO:0000313" key="2">
    <source>
        <dbReference type="Proteomes" id="UP000050525"/>
    </source>
</evidence>
<accession>A0A151M3Y6</accession>
<organism evidence="1 2">
    <name type="scientific">Alligator mississippiensis</name>
    <name type="common">American alligator</name>
    <dbReference type="NCBI Taxonomy" id="8496"/>
    <lineage>
        <taxon>Eukaryota</taxon>
        <taxon>Metazoa</taxon>
        <taxon>Chordata</taxon>
        <taxon>Craniata</taxon>
        <taxon>Vertebrata</taxon>
        <taxon>Euteleostomi</taxon>
        <taxon>Archelosauria</taxon>
        <taxon>Archosauria</taxon>
        <taxon>Crocodylia</taxon>
        <taxon>Alligatoridae</taxon>
        <taxon>Alligatorinae</taxon>
        <taxon>Alligator</taxon>
    </lineage>
</organism>
<dbReference type="Proteomes" id="UP000050525">
    <property type="component" value="Unassembled WGS sequence"/>
</dbReference>
<gene>
    <name evidence="1" type="ORF">Y1Q_0006525</name>
</gene>
<dbReference type="STRING" id="8496.A0A151M3Y6"/>
<proteinExistence type="predicted"/>
<sequence length="78" mass="8649">MRALMICIHKKGDLTDPGNWRPIALCSTLAKLYTCCLVACITDWVVTGGAVSQSQMGFMSMEGCYEHNFTLQMVLDND</sequence>
<dbReference type="AlphaFoldDB" id="A0A151M3Y6"/>
<name>A0A151M3Y6_ALLMI</name>
<evidence type="ECO:0000313" key="1">
    <source>
        <dbReference type="EMBL" id="KYO19170.1"/>
    </source>
</evidence>
<reference evidence="1 2" key="1">
    <citation type="journal article" date="2012" name="Genome Biol.">
        <title>Sequencing three crocodilian genomes to illuminate the evolution of archosaurs and amniotes.</title>
        <authorList>
            <person name="St John J.A."/>
            <person name="Braun E.L."/>
            <person name="Isberg S.R."/>
            <person name="Miles L.G."/>
            <person name="Chong A.Y."/>
            <person name="Gongora J."/>
            <person name="Dalzell P."/>
            <person name="Moran C."/>
            <person name="Bed'hom B."/>
            <person name="Abzhanov A."/>
            <person name="Burgess S.C."/>
            <person name="Cooksey A.M."/>
            <person name="Castoe T.A."/>
            <person name="Crawford N.G."/>
            <person name="Densmore L.D."/>
            <person name="Drew J.C."/>
            <person name="Edwards S.V."/>
            <person name="Faircloth B.C."/>
            <person name="Fujita M.K."/>
            <person name="Greenwold M.J."/>
            <person name="Hoffmann F.G."/>
            <person name="Howard J.M."/>
            <person name="Iguchi T."/>
            <person name="Janes D.E."/>
            <person name="Khan S.Y."/>
            <person name="Kohno S."/>
            <person name="de Koning A.J."/>
            <person name="Lance S.L."/>
            <person name="McCarthy F.M."/>
            <person name="McCormack J.E."/>
            <person name="Merchant M.E."/>
            <person name="Peterson D.G."/>
            <person name="Pollock D.D."/>
            <person name="Pourmand N."/>
            <person name="Raney B.J."/>
            <person name="Roessler K.A."/>
            <person name="Sanford J.R."/>
            <person name="Sawyer R.H."/>
            <person name="Schmidt C.J."/>
            <person name="Triplett E.W."/>
            <person name="Tuberville T.D."/>
            <person name="Venegas-Anaya M."/>
            <person name="Howard J.T."/>
            <person name="Jarvis E.D."/>
            <person name="Guillette L.J.Jr."/>
            <person name="Glenn T.C."/>
            <person name="Green R.E."/>
            <person name="Ray D.A."/>
        </authorList>
    </citation>
    <scope>NUCLEOTIDE SEQUENCE [LARGE SCALE GENOMIC DNA]</scope>
    <source>
        <strain evidence="1">KSC_2009_1</strain>
    </source>
</reference>